<evidence type="ECO:0000256" key="2">
    <source>
        <dbReference type="SAM" id="SignalP"/>
    </source>
</evidence>
<evidence type="ECO:0000313" key="4">
    <source>
        <dbReference type="Proteomes" id="UP000664800"/>
    </source>
</evidence>
<sequence length="202" mass="21996">MNMRIRFVAVNLLFASVVFSSCYATDKRVSKNDFIPPGKWIIVTPGYSSKLDHADGSFYCVPKGNRAPDPIRLAAEVASSGSTGDYRWVGECKILKYSAQAHAFSAELSCSQTSERSGIKTSGPLLVKGEYNKPYEYKVTIRDPGQPPDPAADTTTYHKISDTCTLNPRETIVGPKTSIAQPLNPNLDTLSGLPEGTETNFP</sequence>
<keyword evidence="2" id="KW-0732">Signal</keyword>
<dbReference type="PROSITE" id="PS51257">
    <property type="entry name" value="PROKAR_LIPOPROTEIN"/>
    <property type="match status" value="1"/>
</dbReference>
<dbReference type="RefSeq" id="WP_276733247.1">
    <property type="nucleotide sequence ID" value="NZ_JAFKMR010000056.1"/>
</dbReference>
<accession>A0A8I1MZC0</accession>
<evidence type="ECO:0000256" key="1">
    <source>
        <dbReference type="SAM" id="MobiDB-lite"/>
    </source>
</evidence>
<dbReference type="EMBL" id="JAFKMR010000056">
    <property type="protein sequence ID" value="MBN8745874.1"/>
    <property type="molecule type" value="Genomic_DNA"/>
</dbReference>
<comment type="caution">
    <text evidence="3">The sequence shown here is derived from an EMBL/GenBank/DDBJ whole genome shotgun (WGS) entry which is preliminary data.</text>
</comment>
<feature type="chain" id="PRO_5034726638" description="Lipoprotein" evidence="2">
    <location>
        <begin position="25"/>
        <end position="202"/>
    </location>
</feature>
<gene>
    <name evidence="3" type="ORF">J0I24_16535</name>
</gene>
<reference evidence="3" key="1">
    <citation type="submission" date="2021-02" db="EMBL/GenBank/DDBJ databases">
        <title>Thiocyanate and organic carbon inputs drive convergent selection for specific autotrophic Afipia and Thiobacillus strains within complex microbiomes.</title>
        <authorList>
            <person name="Huddy R.J."/>
            <person name="Sachdeva R."/>
            <person name="Kadzinga F."/>
            <person name="Kantor R.S."/>
            <person name="Harrison S.T.L."/>
            <person name="Banfield J.F."/>
        </authorList>
    </citation>
    <scope>NUCLEOTIDE SEQUENCE</scope>
    <source>
        <strain evidence="3">SCN18_13_7_16_R3_B_64_19</strain>
    </source>
</reference>
<feature type="signal peptide" evidence="2">
    <location>
        <begin position="1"/>
        <end position="24"/>
    </location>
</feature>
<feature type="region of interest" description="Disordered" evidence="1">
    <location>
        <begin position="176"/>
        <end position="202"/>
    </location>
</feature>
<proteinExistence type="predicted"/>
<feature type="compositionally biased region" description="Polar residues" evidence="1">
    <location>
        <begin position="178"/>
        <end position="189"/>
    </location>
</feature>
<protein>
    <recommendedName>
        <fullName evidence="5">Lipoprotein</fullName>
    </recommendedName>
</protein>
<dbReference type="Proteomes" id="UP000664800">
    <property type="component" value="Unassembled WGS sequence"/>
</dbReference>
<name>A0A8I1MZC0_THIA3</name>
<evidence type="ECO:0008006" key="5">
    <source>
        <dbReference type="Google" id="ProtNLM"/>
    </source>
</evidence>
<organism evidence="3 4">
    <name type="scientific">Thiomonas arsenitoxydans (strain DSM 22701 / CIP 110005 / 3As)</name>
    <dbReference type="NCBI Taxonomy" id="426114"/>
    <lineage>
        <taxon>Bacteria</taxon>
        <taxon>Pseudomonadati</taxon>
        <taxon>Pseudomonadota</taxon>
        <taxon>Betaproteobacteria</taxon>
        <taxon>Burkholderiales</taxon>
        <taxon>Thiomonas</taxon>
    </lineage>
</organism>
<evidence type="ECO:0000313" key="3">
    <source>
        <dbReference type="EMBL" id="MBN8745874.1"/>
    </source>
</evidence>
<dbReference type="AlphaFoldDB" id="A0A8I1MZC0"/>